<keyword evidence="1" id="KW-0732">Signal</keyword>
<dbReference type="RefSeq" id="WP_013885546.1">
    <property type="nucleotide sequence ID" value="NC_015672.1"/>
</dbReference>
<organism evidence="2 3">
    <name type="scientific">Flexistipes sinusarabici (strain ATCC 49648 / DSM 4947 / MAS 10)</name>
    <dbReference type="NCBI Taxonomy" id="717231"/>
    <lineage>
        <taxon>Bacteria</taxon>
        <taxon>Pseudomonadati</taxon>
        <taxon>Deferribacterota</taxon>
        <taxon>Deferribacteres</taxon>
        <taxon>Deferribacterales</taxon>
        <taxon>Flexistipitaceae</taxon>
        <taxon>Flexistipes</taxon>
    </lineage>
</organism>
<evidence type="ECO:0000313" key="2">
    <source>
        <dbReference type="EMBL" id="AEI14035.1"/>
    </source>
</evidence>
<dbReference type="Gene3D" id="2.40.160.100">
    <property type="match status" value="1"/>
</dbReference>
<protein>
    <submittedName>
        <fullName evidence="2">Uncharacterized protein</fullName>
    </submittedName>
</protein>
<sequence>MKKVLIALVVLLFAASVYADSRLDLSGQMRVRGKTFENFSDFDDSNSSDEQSYFDQRFRIGGKINVAEGISANFRLDFMEETWGEYDTHSDPDVIDQDRGYLEIDKDMFMLRAGRQYFGLGNSIAVDTNGNGFLLKLKTPLEVTALYQKASEGGAKSDESSLLTEDQTVYGLNLGYSAEMVNGNVFYTTAISGDNADTPKGADKSVIGLQADGKAGMVAFNAEYNYFTGSDDNSSIDFVGSQLYLDGSANVGMAKVGAELFYAAGTDANDEEQITYINNWDSFTPVGGFADSDIVDVALPGNNSVFELASNSGSIGIAPYVSVSPMEKLSLAANVGYFEPQEDSVTDLNSLTVATLTANYKLYDNTGLKVQYGYASPDADTSGSVGDYPTDDAAQGFYGKLYVNF</sequence>
<dbReference type="OrthoDB" id="5405525at2"/>
<dbReference type="AlphaFoldDB" id="F8E8I6"/>
<feature type="chain" id="PRO_5003369436" evidence="1">
    <location>
        <begin position="20"/>
        <end position="405"/>
    </location>
</feature>
<dbReference type="SUPFAM" id="SSF56935">
    <property type="entry name" value="Porins"/>
    <property type="match status" value="1"/>
</dbReference>
<reference evidence="3" key="2">
    <citation type="submission" date="2011-06" db="EMBL/GenBank/DDBJ databases">
        <title>The complete genome of Flexistipes sinusarabici DSM 4947.</title>
        <authorList>
            <person name="Lucas S."/>
            <person name="Han J."/>
            <person name="Lapidus A."/>
            <person name="Bruce D."/>
            <person name="Goodwin L."/>
            <person name="Pitluck S."/>
            <person name="Peters L."/>
            <person name="Kyrpides N."/>
            <person name="Mavromatis K."/>
            <person name="Ivanova N."/>
            <person name="Mikhailova N."/>
            <person name="Chertkov O."/>
            <person name="Detter J.C."/>
            <person name="Tapia R."/>
            <person name="Han C."/>
            <person name="Land M."/>
            <person name="Hauser L."/>
            <person name="Markowitz V."/>
            <person name="Cheng J.-F."/>
            <person name="Hugenholtz P."/>
            <person name="Woyke T."/>
            <person name="Wu D."/>
            <person name="Spring S."/>
            <person name="Schroeder M."/>
            <person name="Brambilla E."/>
            <person name="Klenk H.-P."/>
            <person name="Eisen J.A."/>
        </authorList>
    </citation>
    <scope>NUCLEOTIDE SEQUENCE [LARGE SCALE GENOMIC DNA]</scope>
    <source>
        <strain evidence="3">DSM 4947 / MAS 10</strain>
    </source>
</reference>
<dbReference type="KEGG" id="fsi:Flexsi_0345"/>
<dbReference type="Proteomes" id="UP000006621">
    <property type="component" value="Chromosome"/>
</dbReference>
<dbReference type="HOGENOM" id="CLU_679254_0_0_0"/>
<reference evidence="2 3" key="1">
    <citation type="journal article" date="2011" name="Stand. Genomic Sci.">
        <title>Genome sequence of the moderately thermophilic halophile Flexistipes sinusarabici strain (MAS10).</title>
        <authorList>
            <person name="Lapidus A."/>
            <person name="Chertkov O."/>
            <person name="Nolan M."/>
            <person name="Lucas S."/>
            <person name="Hammon N."/>
            <person name="Deshpande S."/>
            <person name="Cheng J.F."/>
            <person name="Tapia R."/>
            <person name="Han C."/>
            <person name="Goodwin L."/>
            <person name="Pitluck S."/>
            <person name="Liolios K."/>
            <person name="Pagani I."/>
            <person name="Ivanova N."/>
            <person name="Huntemann M."/>
            <person name="Mavromatis K."/>
            <person name="Mikhailova N."/>
            <person name="Pati A."/>
            <person name="Chen A."/>
            <person name="Palaniappan K."/>
            <person name="Land M."/>
            <person name="Hauser L."/>
            <person name="Brambilla E.M."/>
            <person name="Rohde M."/>
            <person name="Abt B."/>
            <person name="Spring S."/>
            <person name="Goker M."/>
            <person name="Bristow J."/>
            <person name="Eisen J.A."/>
            <person name="Markowitz V."/>
            <person name="Hugenholtz P."/>
            <person name="Kyrpides N.C."/>
            <person name="Klenk H.P."/>
            <person name="Woyke T."/>
        </authorList>
    </citation>
    <scope>NUCLEOTIDE SEQUENCE [LARGE SCALE GENOMIC DNA]</scope>
    <source>
        <strain evidence="3">DSM 4947 / MAS 10</strain>
    </source>
</reference>
<dbReference type="InterPro" id="IPR053728">
    <property type="entry name" value="Alginate_Permeability_Chnl"/>
</dbReference>
<feature type="signal peptide" evidence="1">
    <location>
        <begin position="1"/>
        <end position="19"/>
    </location>
</feature>
<gene>
    <name evidence="2" type="ordered locus">Flexsi_0345</name>
</gene>
<dbReference type="eggNOG" id="ENOG5030ZTD">
    <property type="taxonomic scope" value="Bacteria"/>
</dbReference>
<evidence type="ECO:0000256" key="1">
    <source>
        <dbReference type="SAM" id="SignalP"/>
    </source>
</evidence>
<keyword evidence="3" id="KW-1185">Reference proteome</keyword>
<evidence type="ECO:0000313" key="3">
    <source>
        <dbReference type="Proteomes" id="UP000006621"/>
    </source>
</evidence>
<accession>F8E8I6</accession>
<dbReference type="EMBL" id="CP002858">
    <property type="protein sequence ID" value="AEI14035.1"/>
    <property type="molecule type" value="Genomic_DNA"/>
</dbReference>
<proteinExistence type="predicted"/>
<name>F8E8I6_FLESM</name>